<dbReference type="NCBIfam" id="TIGR00254">
    <property type="entry name" value="GGDEF"/>
    <property type="match status" value="1"/>
</dbReference>
<keyword evidence="2" id="KW-1133">Transmembrane helix</keyword>
<sequence>MPTPYTSLRRLPLRTRIIGLITALVFTITLLLSWVASREAAFHLERQIGDASANTAYQMADKLSRSMDARIKEVQLLLGIRDAMGNPDAPLTRLQLEQLQRNYEVTSWIGVTDAQGMVVAATGGILEGQSIAARPVFMEGRQALWIGDVHEAVLLAQLLPNPSGEPIKFVDIAAPLLNGQDQLLGVLAVHLSWDWAAQVKASMFTPALREQQTDLLLLSEEGSVILGPPDLLGETLTFASASSTMSSATWDIETWPDGKDYVTGMAPSQAFGAFPGLGWSAISRQPVEAAFVPVARLQELILGTGLLMALMFSIIGWILAARLVAPLTRLARSADHIQTAQSRCAIEIETGSPELERLSTSIRKMVERLQDQHQTINQLADLVNTDPLTGLPNRAFLNQYLQHAQPEAQRQQQSLVMLMFDLDGFKNVNDTLGHHAGDLLLIEITQRLRATLRSGDVVARLGGDEFLMVIKSTPENSHSLAEEVSQRLLTQIALPIELPGNMTTQVGCSLGAAVWPEHGMDIQQVIRHADNALYQAKHQGKHRLVIYRPDQ</sequence>
<dbReference type="PROSITE" id="PS50887">
    <property type="entry name" value="GGDEF"/>
    <property type="match status" value="1"/>
</dbReference>
<feature type="domain" description="HAMP" evidence="3">
    <location>
        <begin position="321"/>
        <end position="374"/>
    </location>
</feature>
<dbReference type="InterPro" id="IPR029787">
    <property type="entry name" value="Nucleotide_cyclase"/>
</dbReference>
<accession>A0A8H9I6A1</accession>
<keyword evidence="2" id="KW-0472">Membrane</keyword>
<evidence type="ECO:0000259" key="3">
    <source>
        <dbReference type="PROSITE" id="PS50885"/>
    </source>
</evidence>
<dbReference type="InterPro" id="IPR043128">
    <property type="entry name" value="Rev_trsase/Diguanyl_cyclase"/>
</dbReference>
<protein>
    <submittedName>
        <fullName evidence="5">Diguanylate cyclase</fullName>
    </submittedName>
</protein>
<keyword evidence="6" id="KW-1185">Reference proteome</keyword>
<dbReference type="PANTHER" id="PTHR46663">
    <property type="entry name" value="DIGUANYLATE CYCLASE DGCT-RELATED"/>
    <property type="match status" value="1"/>
</dbReference>
<dbReference type="Pfam" id="PF00990">
    <property type="entry name" value="GGDEF"/>
    <property type="match status" value="1"/>
</dbReference>
<dbReference type="FunFam" id="3.30.70.270:FF:000001">
    <property type="entry name" value="Diguanylate cyclase domain protein"/>
    <property type="match status" value="1"/>
</dbReference>
<evidence type="ECO:0000313" key="6">
    <source>
        <dbReference type="Proteomes" id="UP000623776"/>
    </source>
</evidence>
<dbReference type="RefSeq" id="WP_189463779.1">
    <property type="nucleotide sequence ID" value="NZ_BMXN01000015.1"/>
</dbReference>
<dbReference type="InterPro" id="IPR003660">
    <property type="entry name" value="HAMP_dom"/>
</dbReference>
<name>A0A8H9I6A1_9GAMM</name>
<dbReference type="CDD" id="cd01949">
    <property type="entry name" value="GGDEF"/>
    <property type="match status" value="1"/>
</dbReference>
<dbReference type="InterPro" id="IPR000160">
    <property type="entry name" value="GGDEF_dom"/>
</dbReference>
<dbReference type="PANTHER" id="PTHR46663:SF2">
    <property type="entry name" value="GGDEF DOMAIN-CONTAINING PROTEIN"/>
    <property type="match status" value="1"/>
</dbReference>
<dbReference type="GO" id="GO:0016020">
    <property type="term" value="C:membrane"/>
    <property type="evidence" value="ECO:0007669"/>
    <property type="project" value="InterPro"/>
</dbReference>
<feature type="domain" description="GGDEF" evidence="4">
    <location>
        <begin position="413"/>
        <end position="549"/>
    </location>
</feature>
<gene>
    <name evidence="5" type="ORF">GCM10007157_24770</name>
</gene>
<evidence type="ECO:0000313" key="5">
    <source>
        <dbReference type="EMBL" id="GGW32097.1"/>
    </source>
</evidence>
<dbReference type="Pfam" id="PF00672">
    <property type="entry name" value="HAMP"/>
    <property type="match status" value="1"/>
</dbReference>
<dbReference type="InterPro" id="IPR052163">
    <property type="entry name" value="DGC-Regulatory_Protein"/>
</dbReference>
<feature type="transmembrane region" description="Helical" evidence="2">
    <location>
        <begin position="300"/>
        <end position="324"/>
    </location>
</feature>
<dbReference type="Gene3D" id="3.30.450.20">
    <property type="entry name" value="PAS domain"/>
    <property type="match status" value="1"/>
</dbReference>
<dbReference type="Gene3D" id="6.10.340.10">
    <property type="match status" value="1"/>
</dbReference>
<reference evidence="6" key="1">
    <citation type="journal article" date="2019" name="Int. J. Syst. Evol. Microbiol.">
        <title>The Global Catalogue of Microorganisms (GCM) 10K type strain sequencing project: providing services to taxonomists for standard genome sequencing and annotation.</title>
        <authorList>
            <consortium name="The Broad Institute Genomics Platform"/>
            <consortium name="The Broad Institute Genome Sequencing Center for Infectious Disease"/>
            <person name="Wu L."/>
            <person name="Ma J."/>
        </authorList>
    </citation>
    <scope>NUCLEOTIDE SEQUENCE [LARGE SCALE GENOMIC DNA]</scope>
    <source>
        <strain evidence="6">KCTC 22154</strain>
    </source>
</reference>
<dbReference type="Gene3D" id="3.30.70.270">
    <property type="match status" value="1"/>
</dbReference>
<feature type="transmembrane region" description="Helical" evidence="2">
    <location>
        <begin position="17"/>
        <end position="36"/>
    </location>
</feature>
<dbReference type="SMART" id="SM00304">
    <property type="entry name" value="HAMP"/>
    <property type="match status" value="1"/>
</dbReference>
<organism evidence="5 6">
    <name type="scientific">Vreelandella hamiltonii</name>
    <dbReference type="NCBI Taxonomy" id="502829"/>
    <lineage>
        <taxon>Bacteria</taxon>
        <taxon>Pseudomonadati</taxon>
        <taxon>Pseudomonadota</taxon>
        <taxon>Gammaproteobacteria</taxon>
        <taxon>Oceanospirillales</taxon>
        <taxon>Halomonadaceae</taxon>
        <taxon>Vreelandella</taxon>
    </lineage>
</organism>
<evidence type="ECO:0000256" key="2">
    <source>
        <dbReference type="SAM" id="Phobius"/>
    </source>
</evidence>
<dbReference type="Proteomes" id="UP000623776">
    <property type="component" value="Unassembled WGS sequence"/>
</dbReference>
<dbReference type="PROSITE" id="PS50885">
    <property type="entry name" value="HAMP"/>
    <property type="match status" value="1"/>
</dbReference>
<comment type="caution">
    <text evidence="5">The sequence shown here is derived from an EMBL/GenBank/DDBJ whole genome shotgun (WGS) entry which is preliminary data.</text>
</comment>
<dbReference type="CDD" id="cd12914">
    <property type="entry name" value="PDC1_DGC_like"/>
    <property type="match status" value="1"/>
</dbReference>
<proteinExistence type="predicted"/>
<dbReference type="EMBL" id="BMXN01000015">
    <property type="protein sequence ID" value="GGW32097.1"/>
    <property type="molecule type" value="Genomic_DNA"/>
</dbReference>
<dbReference type="AlphaFoldDB" id="A0A8H9I6A1"/>
<evidence type="ECO:0000256" key="1">
    <source>
        <dbReference type="ARBA" id="ARBA00001946"/>
    </source>
</evidence>
<dbReference type="SUPFAM" id="SSF55073">
    <property type="entry name" value="Nucleotide cyclase"/>
    <property type="match status" value="1"/>
</dbReference>
<keyword evidence="2" id="KW-0812">Transmembrane</keyword>
<evidence type="ECO:0000259" key="4">
    <source>
        <dbReference type="PROSITE" id="PS50887"/>
    </source>
</evidence>
<dbReference type="GO" id="GO:0007165">
    <property type="term" value="P:signal transduction"/>
    <property type="evidence" value="ECO:0007669"/>
    <property type="project" value="InterPro"/>
</dbReference>
<comment type="cofactor">
    <cofactor evidence="1">
        <name>Mg(2+)</name>
        <dbReference type="ChEBI" id="CHEBI:18420"/>
    </cofactor>
</comment>
<dbReference type="GO" id="GO:0003824">
    <property type="term" value="F:catalytic activity"/>
    <property type="evidence" value="ECO:0007669"/>
    <property type="project" value="UniProtKB-ARBA"/>
</dbReference>
<dbReference type="SMART" id="SM00267">
    <property type="entry name" value="GGDEF"/>
    <property type="match status" value="1"/>
</dbReference>